<dbReference type="Gene3D" id="3.40.50.12780">
    <property type="entry name" value="N-terminal domain of ligase-like"/>
    <property type="match status" value="1"/>
</dbReference>
<protein>
    <submittedName>
        <fullName evidence="7">Fatty-acid-CoA ligase</fullName>
    </submittedName>
</protein>
<dbReference type="GO" id="GO:0008610">
    <property type="term" value="P:lipid biosynthetic process"/>
    <property type="evidence" value="ECO:0007669"/>
    <property type="project" value="InterPro"/>
</dbReference>
<accession>A0A1V9YHY8</accession>
<feature type="domain" description="AMP-dependent synthetase/ligase" evidence="5">
    <location>
        <begin position="80"/>
        <end position="491"/>
    </location>
</feature>
<feature type="non-terminal residue" evidence="7">
    <location>
        <position position="737"/>
    </location>
</feature>
<dbReference type="Gene3D" id="3.30.300.30">
    <property type="match status" value="1"/>
</dbReference>
<comment type="caution">
    <text evidence="7">The sequence shown here is derived from an EMBL/GenBank/DDBJ whole genome shotgun (WGS) entry which is preliminary data.</text>
</comment>
<dbReference type="PROSITE" id="PS00455">
    <property type="entry name" value="AMP_BINDING"/>
    <property type="match status" value="1"/>
</dbReference>
<dbReference type="InterPro" id="IPR045851">
    <property type="entry name" value="AMP-bd_C_sf"/>
</dbReference>
<dbReference type="Pfam" id="PF00501">
    <property type="entry name" value="AMP-binding"/>
    <property type="match status" value="1"/>
</dbReference>
<dbReference type="GO" id="GO:0016874">
    <property type="term" value="F:ligase activity"/>
    <property type="evidence" value="ECO:0007669"/>
    <property type="project" value="UniProtKB-KW"/>
</dbReference>
<dbReference type="PANTHER" id="PTHR22754:SF32">
    <property type="entry name" value="DISCO-INTERACTING PROTEIN 2"/>
    <property type="match status" value="1"/>
</dbReference>
<dbReference type="InterPro" id="IPR025110">
    <property type="entry name" value="AMP-bd_C"/>
</dbReference>
<evidence type="ECO:0000256" key="4">
    <source>
        <dbReference type="ARBA" id="ARBA00023098"/>
    </source>
</evidence>
<comment type="similarity">
    <text evidence="1">Belongs to the ATP-dependent AMP-binding enzyme family.</text>
</comment>
<evidence type="ECO:0000256" key="3">
    <source>
        <dbReference type="ARBA" id="ARBA00022832"/>
    </source>
</evidence>
<dbReference type="InterPro" id="IPR020845">
    <property type="entry name" value="AMP-binding_CS"/>
</dbReference>
<proteinExistence type="inferred from homology"/>
<dbReference type="STRING" id="1202772.A0A1V9YHY8"/>
<reference evidence="7 8" key="1">
    <citation type="journal article" date="2014" name="Genome Biol. Evol.">
        <title>The secreted proteins of Achlya hypogyna and Thraustotheca clavata identify the ancestral oomycete secretome and reveal gene acquisitions by horizontal gene transfer.</title>
        <authorList>
            <person name="Misner I."/>
            <person name="Blouin N."/>
            <person name="Leonard G."/>
            <person name="Richards T.A."/>
            <person name="Lane C.E."/>
        </authorList>
    </citation>
    <scope>NUCLEOTIDE SEQUENCE [LARGE SCALE GENOMIC DNA]</scope>
    <source>
        <strain evidence="7 8">ATCC 48635</strain>
    </source>
</reference>
<keyword evidence="4" id="KW-0443">Lipid metabolism</keyword>
<sequence length="737" mass="80463">MVKPSVIVDTIKLALVAVLTMLLNLLQAPPSKALSSSVDALWADDDDKIVTTPSNKTRKTKARRTKAKAIDDEAIVDILKRRALDSPDKVVYTFLDDAGKESVNLTFADVDQAARKVAATLQHDAGVKKGDRVMLAYPPGLDFAVGFWGCLYAGAIGIPVYPPYPGTLAKDLPKFNRMVEDSGAKVILTNRTYYMATQLATAKSYFSGAATWPKGIQWFSTDALSSAMADRYEPVNCTFSDVAFFQYSSGSTSEPKAVVISHGNIHAQLKTWASIREEDTMVSWLPSYHDMGLVGFILVPVSTGARCVSMSPLAFIKDPSLWMRVASQYKGTHVCAPNFGYALAARKTTKAQVAAMDLRHLRQCICAAEPIRVESLNAFTETFSPAGFKPKTFNCGYGLAEVTLVVTGQDPYKLHEPTVLMLQKSALEQQKKAVDAPKNHKSTDTCTLVGCGIPMPTFRVVVVDPDTHVQLKDNCVGEIWIQGPSVAQGYWHREDYTKEQFQATLKEHRGSKSKSHHYLRSGDMGFLRNGQTFTTGRLKDLIIVRGRNVCPQDVEHTVELSDPEVRPGCVAAFSIETADQEEALVVVAEMRSDLRKDQDKLRVIAGAIATAVLSEHQLRCAAIVLLRPRSIPKTTSGKIQRRGTKAKFEDGTLAAQYIHKGVVETTPKAKTPVPETATVAKTVEGVVRTPEEIETWLVERLGQEATDGAEPAGPIDPTTPWACMGMDSVAIVGLSAE</sequence>
<gene>
    <name evidence="7" type="ORF">ACHHYP_11931</name>
</gene>
<dbReference type="FunFam" id="3.40.50.12780:FF:000013">
    <property type="entry name" value="Long-chain-fatty-acid--AMP ligase FadD32"/>
    <property type="match status" value="1"/>
</dbReference>
<evidence type="ECO:0000256" key="1">
    <source>
        <dbReference type="ARBA" id="ARBA00006432"/>
    </source>
</evidence>
<evidence type="ECO:0000259" key="6">
    <source>
        <dbReference type="Pfam" id="PF23024"/>
    </source>
</evidence>
<dbReference type="OrthoDB" id="199633at2759"/>
<keyword evidence="2 7" id="KW-0436">Ligase</keyword>
<dbReference type="InterPro" id="IPR042099">
    <property type="entry name" value="ANL_N_sf"/>
</dbReference>
<dbReference type="GO" id="GO:0006631">
    <property type="term" value="P:fatty acid metabolic process"/>
    <property type="evidence" value="ECO:0007669"/>
    <property type="project" value="UniProtKB-KW"/>
</dbReference>
<evidence type="ECO:0000313" key="8">
    <source>
        <dbReference type="Proteomes" id="UP000243579"/>
    </source>
</evidence>
<organism evidence="7 8">
    <name type="scientific">Achlya hypogyna</name>
    <name type="common">Oomycete</name>
    <name type="synonym">Protoachlya hypogyna</name>
    <dbReference type="NCBI Taxonomy" id="1202772"/>
    <lineage>
        <taxon>Eukaryota</taxon>
        <taxon>Sar</taxon>
        <taxon>Stramenopiles</taxon>
        <taxon>Oomycota</taxon>
        <taxon>Saprolegniomycetes</taxon>
        <taxon>Saprolegniales</taxon>
        <taxon>Achlyaceae</taxon>
        <taxon>Achlya</taxon>
    </lineage>
</organism>
<dbReference type="EMBL" id="JNBR01001708">
    <property type="protein sequence ID" value="OQR85331.1"/>
    <property type="molecule type" value="Genomic_DNA"/>
</dbReference>
<evidence type="ECO:0000259" key="5">
    <source>
        <dbReference type="Pfam" id="PF00501"/>
    </source>
</evidence>
<evidence type="ECO:0000313" key="7">
    <source>
        <dbReference type="EMBL" id="OQR85331.1"/>
    </source>
</evidence>
<dbReference type="Pfam" id="PF23024">
    <property type="entry name" value="AMP-dom_DIP2-like"/>
    <property type="match status" value="1"/>
</dbReference>
<dbReference type="InterPro" id="IPR000873">
    <property type="entry name" value="AMP-dep_synth/lig_dom"/>
</dbReference>
<feature type="domain" description="AMP-binding enzyme C-terminal" evidence="6">
    <location>
        <begin position="540"/>
        <end position="655"/>
    </location>
</feature>
<dbReference type="AlphaFoldDB" id="A0A1V9YHY8"/>
<keyword evidence="3" id="KW-0276">Fatty acid metabolism</keyword>
<dbReference type="PANTHER" id="PTHR22754">
    <property type="entry name" value="DISCO-INTERACTING PROTEIN 2 DIP2 -RELATED"/>
    <property type="match status" value="1"/>
</dbReference>
<dbReference type="SUPFAM" id="SSF56801">
    <property type="entry name" value="Acetyl-CoA synthetase-like"/>
    <property type="match status" value="1"/>
</dbReference>
<evidence type="ECO:0000256" key="2">
    <source>
        <dbReference type="ARBA" id="ARBA00022598"/>
    </source>
</evidence>
<name>A0A1V9YHY8_ACHHY</name>
<keyword evidence="8" id="KW-1185">Reference proteome</keyword>
<dbReference type="Proteomes" id="UP000243579">
    <property type="component" value="Unassembled WGS sequence"/>
</dbReference>
<dbReference type="InterPro" id="IPR040097">
    <property type="entry name" value="FAAL/FAAC"/>
</dbReference>
<dbReference type="CDD" id="cd05931">
    <property type="entry name" value="FAAL"/>
    <property type="match status" value="1"/>
</dbReference>